<evidence type="ECO:0000313" key="1">
    <source>
        <dbReference type="EMBL" id="CAF5037802.1"/>
    </source>
</evidence>
<protein>
    <submittedName>
        <fullName evidence="1">Uncharacterized protein</fullName>
    </submittedName>
</protein>
<evidence type="ECO:0000313" key="2">
    <source>
        <dbReference type="Proteomes" id="UP000663848"/>
    </source>
</evidence>
<feature type="non-terminal residue" evidence="1">
    <location>
        <position position="116"/>
    </location>
</feature>
<sequence>APHEGYSIKRPRDFILRYGPYLKTTLIIAQALLSIGGFAIPQLGNVSKAINDVLPSQLNNSQFSTDAKQKLQMVDDLLNKVDNQQYRAGASVVDRHQSIGTALQGVELREIQTYLE</sequence>
<dbReference type="AlphaFoldDB" id="A0A822C339"/>
<dbReference type="Proteomes" id="UP000663848">
    <property type="component" value="Unassembled WGS sequence"/>
</dbReference>
<accession>A0A822C339</accession>
<comment type="caution">
    <text evidence="1">The sequence shown here is derived from an EMBL/GenBank/DDBJ whole genome shotgun (WGS) entry which is preliminary data.</text>
</comment>
<feature type="non-terminal residue" evidence="1">
    <location>
        <position position="1"/>
    </location>
</feature>
<organism evidence="1 2">
    <name type="scientific">Rotaria socialis</name>
    <dbReference type="NCBI Taxonomy" id="392032"/>
    <lineage>
        <taxon>Eukaryota</taxon>
        <taxon>Metazoa</taxon>
        <taxon>Spiralia</taxon>
        <taxon>Gnathifera</taxon>
        <taxon>Rotifera</taxon>
        <taxon>Eurotatoria</taxon>
        <taxon>Bdelloidea</taxon>
        <taxon>Philodinida</taxon>
        <taxon>Philodinidae</taxon>
        <taxon>Rotaria</taxon>
    </lineage>
</organism>
<name>A0A822C339_9BILA</name>
<reference evidence="1" key="1">
    <citation type="submission" date="2021-02" db="EMBL/GenBank/DDBJ databases">
        <authorList>
            <person name="Nowell W R."/>
        </authorList>
    </citation>
    <scope>NUCLEOTIDE SEQUENCE</scope>
</reference>
<gene>
    <name evidence="1" type="ORF">QYT958_LOCUS41158</name>
</gene>
<dbReference type="EMBL" id="CAJOBR010045744">
    <property type="protein sequence ID" value="CAF5037802.1"/>
    <property type="molecule type" value="Genomic_DNA"/>
</dbReference>
<proteinExistence type="predicted"/>